<name>A0A8K1IAR1_9VIRU</name>
<proteinExistence type="predicted"/>
<sequence>MIWSLTFIGSYSYASAQTVFGGTWNAHTFEDSSFEFIFFVVFSCSLVVYLLVNYGHLHNVSTNFLTRSSL</sequence>
<reference evidence="2" key="1">
    <citation type="submission" date="2020-12" db="EMBL/GenBank/DDBJ databases">
        <title>First report of hibiscus-infecting cilevirus in passion fruit (Passiflora sp.).</title>
        <authorList>
            <person name="Olmedo-Velarde A."/>
            <person name="Roy A."/>
            <person name="Melzer M.J."/>
        </authorList>
    </citation>
    <scope>NUCLEOTIDE SEQUENCE</scope>
    <source>
        <strain evidence="2">LilikoiO2</strain>
    </source>
</reference>
<accession>A0A8K1IAR1</accession>
<organism evidence="2">
    <name type="scientific">Hibiscus-infecting cilevirus</name>
    <dbReference type="NCBI Taxonomy" id="2054415"/>
    <lineage>
        <taxon>Viruses</taxon>
        <taxon>Riboviria</taxon>
        <taxon>Orthornavirae</taxon>
        <taxon>Kitrinoviricota</taxon>
        <taxon>Alsuviricetes</taxon>
        <taxon>Martellivirales</taxon>
        <taxon>Kitaviridae</taxon>
        <taxon>Cilevirus</taxon>
        <taxon>Cilevirus colombiaense</taxon>
    </lineage>
</organism>
<evidence type="ECO:0000256" key="1">
    <source>
        <dbReference type="SAM" id="Phobius"/>
    </source>
</evidence>
<keyword evidence="1" id="KW-1133">Transmembrane helix</keyword>
<keyword evidence="1" id="KW-0812">Transmembrane</keyword>
<keyword evidence="1" id="KW-0472">Membrane</keyword>
<evidence type="ECO:0000313" key="2">
    <source>
        <dbReference type="EMBL" id="UBY00464.1"/>
    </source>
</evidence>
<protein>
    <submittedName>
        <fullName evidence="2">p8</fullName>
    </submittedName>
</protein>
<feature type="transmembrane region" description="Helical" evidence="1">
    <location>
        <begin position="32"/>
        <end position="52"/>
    </location>
</feature>
<dbReference type="EMBL" id="MW413438">
    <property type="protein sequence ID" value="UBY00464.1"/>
    <property type="molecule type" value="Genomic_RNA"/>
</dbReference>